<reference evidence="2" key="1">
    <citation type="submission" date="2015-08" db="EMBL/GenBank/DDBJ databases">
        <title>Genome sequence of the strict anaerobe Clostridium homopropionicum LuHBu1 (DSM 5847T).</title>
        <authorList>
            <person name="Poehlein A."/>
            <person name="Beck M."/>
            <person name="Schiel-Bengelsdorf B."/>
            <person name="Bengelsdorf F.R."/>
            <person name="Daniel R."/>
            <person name="Duerre P."/>
        </authorList>
    </citation>
    <scope>NUCLEOTIDE SEQUENCE [LARGE SCALE GENOMIC DNA]</scope>
    <source>
        <strain evidence="2">DSM 5847</strain>
    </source>
</reference>
<comment type="caution">
    <text evidence="1">The sequence shown here is derived from an EMBL/GenBank/DDBJ whole genome shotgun (WGS) entry which is preliminary data.</text>
</comment>
<evidence type="ECO:0000313" key="1">
    <source>
        <dbReference type="EMBL" id="KOA21090.1"/>
    </source>
</evidence>
<dbReference type="EMBL" id="LHUR01000011">
    <property type="protein sequence ID" value="KOA21090.1"/>
    <property type="molecule type" value="Genomic_DNA"/>
</dbReference>
<accession>A0A0L6ZDP7</accession>
<dbReference type="RefSeq" id="WP_052220268.1">
    <property type="nucleotide sequence ID" value="NZ_LHUR01000011.1"/>
</dbReference>
<protein>
    <submittedName>
        <fullName evidence="1">Uncharacterized protein</fullName>
    </submittedName>
</protein>
<organism evidence="1 2">
    <name type="scientific">Clostridium homopropionicum DSM 5847</name>
    <dbReference type="NCBI Taxonomy" id="1121318"/>
    <lineage>
        <taxon>Bacteria</taxon>
        <taxon>Bacillati</taxon>
        <taxon>Bacillota</taxon>
        <taxon>Clostridia</taxon>
        <taxon>Eubacteriales</taxon>
        <taxon>Clostridiaceae</taxon>
        <taxon>Clostridium</taxon>
    </lineage>
</organism>
<gene>
    <name evidence="1" type="ORF">CLHOM_06780</name>
</gene>
<evidence type="ECO:0000313" key="2">
    <source>
        <dbReference type="Proteomes" id="UP000037043"/>
    </source>
</evidence>
<dbReference type="STRING" id="36844.SAMN04488501_10442"/>
<dbReference type="Proteomes" id="UP000037043">
    <property type="component" value="Unassembled WGS sequence"/>
</dbReference>
<keyword evidence="2" id="KW-1185">Reference proteome</keyword>
<name>A0A0L6ZDP7_9CLOT</name>
<sequence>MVVKKFLLILILTLCFTAGFFIGKSYTEDSSIKNKNSDQDLTVDVGGFGIGNKNAMDKIGKEGFEVIFQIKSGDKYLVERIKTVEEENLLGKKGSEIQEIYKQDGYYLKDISDSSIILERSPIKYLANMYVLVAINNEIVIAKSNDKGSIFDDKGNIISKEGTGTKVTNLKPQDIKKIITGDTSMQFESIEKLNDGIRDFDIKYEMLE</sequence>
<dbReference type="PATRIC" id="fig|1121318.3.peg.680"/>
<proteinExistence type="predicted"/>
<dbReference type="AlphaFoldDB" id="A0A0L6ZDP7"/>